<organism evidence="1">
    <name type="scientific">Anguilla anguilla</name>
    <name type="common">European freshwater eel</name>
    <name type="synonym">Muraena anguilla</name>
    <dbReference type="NCBI Taxonomy" id="7936"/>
    <lineage>
        <taxon>Eukaryota</taxon>
        <taxon>Metazoa</taxon>
        <taxon>Chordata</taxon>
        <taxon>Craniata</taxon>
        <taxon>Vertebrata</taxon>
        <taxon>Euteleostomi</taxon>
        <taxon>Actinopterygii</taxon>
        <taxon>Neopterygii</taxon>
        <taxon>Teleostei</taxon>
        <taxon>Anguilliformes</taxon>
        <taxon>Anguillidae</taxon>
        <taxon>Anguilla</taxon>
    </lineage>
</organism>
<dbReference type="AlphaFoldDB" id="A0A0E9WS60"/>
<reference evidence="1" key="1">
    <citation type="submission" date="2014-11" db="EMBL/GenBank/DDBJ databases">
        <authorList>
            <person name="Amaro Gonzalez C."/>
        </authorList>
    </citation>
    <scope>NUCLEOTIDE SEQUENCE</scope>
</reference>
<name>A0A0E9WS60_ANGAN</name>
<sequence>MFDTLFLLNYGRKIITGNILEEISVSSKQKSSSILVKKPISFNPQRLPGWGDVFKSCSCPLRR</sequence>
<dbReference type="EMBL" id="GBXM01015446">
    <property type="protein sequence ID" value="JAH93131.1"/>
    <property type="molecule type" value="Transcribed_RNA"/>
</dbReference>
<reference evidence="1" key="2">
    <citation type="journal article" date="2015" name="Fish Shellfish Immunol.">
        <title>Early steps in the European eel (Anguilla anguilla)-Vibrio vulnificus interaction in the gills: Role of the RtxA13 toxin.</title>
        <authorList>
            <person name="Callol A."/>
            <person name="Pajuelo D."/>
            <person name="Ebbesson L."/>
            <person name="Teles M."/>
            <person name="MacKenzie S."/>
            <person name="Amaro C."/>
        </authorList>
    </citation>
    <scope>NUCLEOTIDE SEQUENCE</scope>
</reference>
<evidence type="ECO:0000313" key="1">
    <source>
        <dbReference type="EMBL" id="JAH93131.1"/>
    </source>
</evidence>
<proteinExistence type="predicted"/>
<protein>
    <submittedName>
        <fullName evidence="1">Uncharacterized protein</fullName>
    </submittedName>
</protein>
<accession>A0A0E9WS60</accession>